<dbReference type="PROSITE" id="PS51802">
    <property type="entry name" value="ZF_CCHHC"/>
    <property type="match status" value="1"/>
</dbReference>
<evidence type="ECO:0000256" key="9">
    <source>
        <dbReference type="ARBA" id="ARBA00023163"/>
    </source>
</evidence>
<organism evidence="15 16">
    <name type="scientific">Hemibagrus guttatus</name>
    <dbReference type="NCBI Taxonomy" id="175788"/>
    <lineage>
        <taxon>Eukaryota</taxon>
        <taxon>Metazoa</taxon>
        <taxon>Chordata</taxon>
        <taxon>Craniata</taxon>
        <taxon>Vertebrata</taxon>
        <taxon>Euteleostomi</taxon>
        <taxon>Actinopterygii</taxon>
        <taxon>Neopterygii</taxon>
        <taxon>Teleostei</taxon>
        <taxon>Ostariophysi</taxon>
        <taxon>Siluriformes</taxon>
        <taxon>Bagridae</taxon>
        <taxon>Hemibagrus</taxon>
    </lineage>
</organism>
<keyword evidence="6 12" id="KW-0863">Zinc-finger</keyword>
<evidence type="ECO:0000256" key="6">
    <source>
        <dbReference type="ARBA" id="ARBA00022771"/>
    </source>
</evidence>
<evidence type="ECO:0000256" key="10">
    <source>
        <dbReference type="ARBA" id="ARBA00023242"/>
    </source>
</evidence>
<dbReference type="GO" id="GO:0005634">
    <property type="term" value="C:nucleus"/>
    <property type="evidence" value="ECO:0007669"/>
    <property type="project" value="UniProtKB-SubCell"/>
</dbReference>
<sequence>MKLEAVDVRNPVMVRVATVVDRDEYRVKIHFDGWMDEYDYWLDADSPDIHPAGWCTKTGHTLQPPISLEDTSESEQSGCPTPGCSGVGHIKGALYSGHHSAMGCPYSDINMKKDSVLPDRLSGELLDVGSRALTRPEFDTSSITVPQHLSFDGVRNSLSDLKKRLEEFCEEEFNKIPPHASGAEAIAARQLDLHSAYNLVRICDGDEWKTAFHTTHGHYEYLVMPFGLTNASAVFQSLINGVFQDSRPLLSALLPRSLCRFISTDSMAGLTTVLYTFPLILTDISGCALPARCEGIREVFEHPAGGKDILGQLMEIRQGSESAADYAIRFRTLAAQSEWNDAVLWAVFRAGLNPALQTEVTCHVEATSLSQFVATAIRLDNLRRQHRTGALQHGLRLSPCQDWTALGGVRGTQNLKHQTELLGFQVGLFHHERLTL</sequence>
<keyword evidence="7" id="KW-0862">Zinc</keyword>
<dbReference type="SUPFAM" id="SSF63748">
    <property type="entry name" value="Tudor/PWWP/MBT"/>
    <property type="match status" value="1"/>
</dbReference>
<evidence type="ECO:0000256" key="1">
    <source>
        <dbReference type="ARBA" id="ARBA00004123"/>
    </source>
</evidence>
<comment type="subcellular location">
    <subcellularLocation>
        <location evidence="1">Nucleus</location>
    </subcellularLocation>
</comment>
<dbReference type="PROSITE" id="PS51079">
    <property type="entry name" value="MBT"/>
    <property type="match status" value="1"/>
</dbReference>
<keyword evidence="9" id="KW-0804">Transcription</keyword>
<dbReference type="InterPro" id="IPR043502">
    <property type="entry name" value="DNA/RNA_pol_sf"/>
</dbReference>
<feature type="repeat" description="MBT" evidence="11">
    <location>
        <begin position="1"/>
        <end position="65"/>
    </location>
</feature>
<dbReference type="EMBL" id="JAUCMX010000030">
    <property type="protein sequence ID" value="KAK3506511.1"/>
    <property type="molecule type" value="Genomic_DNA"/>
</dbReference>
<evidence type="ECO:0000256" key="5">
    <source>
        <dbReference type="ARBA" id="ARBA00022737"/>
    </source>
</evidence>
<dbReference type="GO" id="GO:0045892">
    <property type="term" value="P:negative regulation of DNA-templated transcription"/>
    <property type="evidence" value="ECO:0007669"/>
    <property type="project" value="TreeGrafter"/>
</dbReference>
<evidence type="ECO:0000256" key="7">
    <source>
        <dbReference type="ARBA" id="ARBA00022833"/>
    </source>
</evidence>
<gene>
    <name evidence="15" type="ORF">QTP70_004104</name>
</gene>
<evidence type="ECO:0000256" key="3">
    <source>
        <dbReference type="ARBA" id="ARBA00012180"/>
    </source>
</evidence>
<dbReference type="CDD" id="cd20103">
    <property type="entry name" value="MBT_L3MBTL1-like_rpt3"/>
    <property type="match status" value="1"/>
</dbReference>
<dbReference type="Proteomes" id="UP001274896">
    <property type="component" value="Unassembled WGS sequence"/>
</dbReference>
<proteinExistence type="inferred from homology"/>
<evidence type="ECO:0000313" key="16">
    <source>
        <dbReference type="Proteomes" id="UP001274896"/>
    </source>
</evidence>
<dbReference type="EC" id="3.1.26.4" evidence="3"/>
<dbReference type="GO" id="GO:0008270">
    <property type="term" value="F:zinc ion binding"/>
    <property type="evidence" value="ECO:0007669"/>
    <property type="project" value="UniProtKB-KW"/>
</dbReference>
<dbReference type="InterPro" id="IPR000477">
    <property type="entry name" value="RT_dom"/>
</dbReference>
<dbReference type="InterPro" id="IPR005162">
    <property type="entry name" value="Retrotrans_gag_dom"/>
</dbReference>
<comment type="caution">
    <text evidence="15">The sequence shown here is derived from an EMBL/GenBank/DDBJ whole genome shotgun (WGS) entry which is preliminary data.</text>
</comment>
<evidence type="ECO:0000313" key="15">
    <source>
        <dbReference type="EMBL" id="KAK3506511.1"/>
    </source>
</evidence>
<evidence type="ECO:0000259" key="14">
    <source>
        <dbReference type="Pfam" id="PF03732"/>
    </source>
</evidence>
<dbReference type="InterPro" id="IPR043128">
    <property type="entry name" value="Rev_trsase/Diguanyl_cyclase"/>
</dbReference>
<dbReference type="Pfam" id="PF03732">
    <property type="entry name" value="Retrotrans_gag"/>
    <property type="match status" value="1"/>
</dbReference>
<dbReference type="PANTHER" id="PTHR12247:SF72">
    <property type="entry name" value="LETHAL(3)MALIGNANT BRAIN TUMOR-LIKE PROTEIN 3"/>
    <property type="match status" value="1"/>
</dbReference>
<dbReference type="SMART" id="SM00561">
    <property type="entry name" value="MBT"/>
    <property type="match status" value="1"/>
</dbReference>
<reference evidence="15" key="1">
    <citation type="submission" date="2023-06" db="EMBL/GenBank/DDBJ databases">
        <title>Male Hemibagrus guttatus genome.</title>
        <authorList>
            <person name="Bian C."/>
        </authorList>
    </citation>
    <scope>NUCLEOTIDE SEQUENCE</scope>
    <source>
        <strain evidence="15">Male_cb2023</strain>
        <tissue evidence="15">Muscle</tissue>
    </source>
</reference>
<dbReference type="Pfam" id="PF00078">
    <property type="entry name" value="RVT_1"/>
    <property type="match status" value="1"/>
</dbReference>
<protein>
    <recommendedName>
        <fullName evidence="3">ribonuclease H</fullName>
        <ecNumber evidence="3">3.1.26.4</ecNumber>
    </recommendedName>
</protein>
<evidence type="ECO:0000256" key="4">
    <source>
        <dbReference type="ARBA" id="ARBA00022723"/>
    </source>
</evidence>
<keyword evidence="16" id="KW-1185">Reference proteome</keyword>
<feature type="domain" description="Retrotransposon gag" evidence="14">
    <location>
        <begin position="299"/>
        <end position="354"/>
    </location>
</feature>
<dbReference type="GO" id="GO:0042393">
    <property type="term" value="F:histone binding"/>
    <property type="evidence" value="ECO:0007669"/>
    <property type="project" value="TreeGrafter"/>
</dbReference>
<dbReference type="GO" id="GO:0004523">
    <property type="term" value="F:RNA-DNA hybrid ribonuclease activity"/>
    <property type="evidence" value="ECO:0007669"/>
    <property type="project" value="UniProtKB-EC"/>
</dbReference>
<comment type="similarity">
    <text evidence="2">Belongs to the beta type-B retroviral polymerase family. HERV class-II K(HML-2) pol subfamily.</text>
</comment>
<dbReference type="Pfam" id="PF02820">
    <property type="entry name" value="MBT"/>
    <property type="match status" value="1"/>
</dbReference>
<name>A0AAE0PQQ2_9TELE</name>
<evidence type="ECO:0000256" key="12">
    <source>
        <dbReference type="PROSITE-ProRule" id="PRU01143"/>
    </source>
</evidence>
<dbReference type="Pfam" id="PF01530">
    <property type="entry name" value="zf-C2HC"/>
    <property type="match status" value="1"/>
</dbReference>
<evidence type="ECO:0000256" key="2">
    <source>
        <dbReference type="ARBA" id="ARBA00010879"/>
    </source>
</evidence>
<keyword evidence="5" id="KW-0677">Repeat</keyword>
<dbReference type="Gene3D" id="3.10.10.10">
    <property type="entry name" value="HIV Type 1 Reverse Transcriptase, subunit A, domain 1"/>
    <property type="match status" value="1"/>
</dbReference>
<dbReference type="PANTHER" id="PTHR12247">
    <property type="entry name" value="POLYCOMB GROUP PROTEIN"/>
    <property type="match status" value="1"/>
</dbReference>
<dbReference type="Gene3D" id="2.30.30.140">
    <property type="match status" value="1"/>
</dbReference>
<dbReference type="InterPro" id="IPR050548">
    <property type="entry name" value="PcG_chromatin_remod_factors"/>
</dbReference>
<keyword evidence="4" id="KW-0479">Metal-binding</keyword>
<dbReference type="InterPro" id="IPR004092">
    <property type="entry name" value="Mbt"/>
</dbReference>
<feature type="domain" description="Reverse transcriptase" evidence="13">
    <location>
        <begin position="181"/>
        <end position="247"/>
    </location>
</feature>
<evidence type="ECO:0000256" key="11">
    <source>
        <dbReference type="PROSITE-ProRule" id="PRU00459"/>
    </source>
</evidence>
<keyword evidence="10" id="KW-0539">Nucleus</keyword>
<evidence type="ECO:0000256" key="8">
    <source>
        <dbReference type="ARBA" id="ARBA00023015"/>
    </source>
</evidence>
<keyword evidence="8" id="KW-0805">Transcription regulation</keyword>
<dbReference type="GO" id="GO:0003682">
    <property type="term" value="F:chromatin binding"/>
    <property type="evidence" value="ECO:0007669"/>
    <property type="project" value="TreeGrafter"/>
</dbReference>
<accession>A0AAE0PQQ2</accession>
<evidence type="ECO:0000259" key="13">
    <source>
        <dbReference type="Pfam" id="PF00078"/>
    </source>
</evidence>
<dbReference type="SUPFAM" id="SSF56672">
    <property type="entry name" value="DNA/RNA polymerases"/>
    <property type="match status" value="1"/>
</dbReference>
<dbReference type="AlphaFoldDB" id="A0AAE0PQQ2"/>
<dbReference type="Gene3D" id="4.10.320.30">
    <property type="match status" value="1"/>
</dbReference>
<dbReference type="Gene3D" id="3.30.70.270">
    <property type="match status" value="1"/>
</dbReference>
<dbReference type="InterPro" id="IPR002515">
    <property type="entry name" value="Znf_C2H2C"/>
</dbReference>